<name>A0ACB9II21_9ASTR</name>
<gene>
    <name evidence="1" type="ORF">L1987_22955</name>
</gene>
<dbReference type="EMBL" id="CM042025">
    <property type="protein sequence ID" value="KAI3807035.1"/>
    <property type="molecule type" value="Genomic_DNA"/>
</dbReference>
<keyword evidence="2" id="KW-1185">Reference proteome</keyword>
<reference evidence="1 2" key="2">
    <citation type="journal article" date="2022" name="Mol. Ecol. Resour.">
        <title>The genomes of chicory, endive, great burdock and yacon provide insights into Asteraceae paleo-polyploidization history and plant inulin production.</title>
        <authorList>
            <person name="Fan W."/>
            <person name="Wang S."/>
            <person name="Wang H."/>
            <person name="Wang A."/>
            <person name="Jiang F."/>
            <person name="Liu H."/>
            <person name="Zhao H."/>
            <person name="Xu D."/>
            <person name="Zhang Y."/>
        </authorList>
    </citation>
    <scope>NUCLEOTIDE SEQUENCE [LARGE SCALE GENOMIC DNA]</scope>
    <source>
        <strain evidence="2">cv. Yunnan</strain>
        <tissue evidence="1">Leaves</tissue>
    </source>
</reference>
<accession>A0ACB9II21</accession>
<evidence type="ECO:0000313" key="2">
    <source>
        <dbReference type="Proteomes" id="UP001056120"/>
    </source>
</evidence>
<proteinExistence type="predicted"/>
<evidence type="ECO:0000313" key="1">
    <source>
        <dbReference type="EMBL" id="KAI3807035.1"/>
    </source>
</evidence>
<reference evidence="2" key="1">
    <citation type="journal article" date="2022" name="Mol. Ecol. Resour.">
        <title>The genomes of chicory, endive, great burdock and yacon provide insights into Asteraceae palaeo-polyploidization history and plant inulin production.</title>
        <authorList>
            <person name="Fan W."/>
            <person name="Wang S."/>
            <person name="Wang H."/>
            <person name="Wang A."/>
            <person name="Jiang F."/>
            <person name="Liu H."/>
            <person name="Zhao H."/>
            <person name="Xu D."/>
            <person name="Zhang Y."/>
        </authorList>
    </citation>
    <scope>NUCLEOTIDE SEQUENCE [LARGE SCALE GENOMIC DNA]</scope>
    <source>
        <strain evidence="2">cv. Yunnan</strain>
    </source>
</reference>
<comment type="caution">
    <text evidence="1">The sequence shown here is derived from an EMBL/GenBank/DDBJ whole genome shotgun (WGS) entry which is preliminary data.</text>
</comment>
<protein>
    <submittedName>
        <fullName evidence="1">Uncharacterized protein</fullName>
    </submittedName>
</protein>
<organism evidence="1 2">
    <name type="scientific">Smallanthus sonchifolius</name>
    <dbReference type="NCBI Taxonomy" id="185202"/>
    <lineage>
        <taxon>Eukaryota</taxon>
        <taxon>Viridiplantae</taxon>
        <taxon>Streptophyta</taxon>
        <taxon>Embryophyta</taxon>
        <taxon>Tracheophyta</taxon>
        <taxon>Spermatophyta</taxon>
        <taxon>Magnoliopsida</taxon>
        <taxon>eudicotyledons</taxon>
        <taxon>Gunneridae</taxon>
        <taxon>Pentapetalae</taxon>
        <taxon>asterids</taxon>
        <taxon>campanulids</taxon>
        <taxon>Asterales</taxon>
        <taxon>Asteraceae</taxon>
        <taxon>Asteroideae</taxon>
        <taxon>Heliantheae alliance</taxon>
        <taxon>Millerieae</taxon>
        <taxon>Smallanthus</taxon>
    </lineage>
</organism>
<sequence>MSFVSIDGAKLGVNIAKFDRFEEIQNESIRHAWRPHNVGAFSREKSEKVFRGSTTGASFKDILLQGGRKKDYKEHCKTIFLNPEPTIMEKECLGASLIGVSKSITYLCRLNCLFQQWGVDAVSLRYMGGLSFLISFKCRRLAEEFLDNQKNLWQENFSSLEVWDRNYLQQDRLAWLLIRGMPAMLWDNSHFDAIACSYGEVIAPSQAGVGDGNLTFDKVGILTRSFNRIQEKVLVKVQEQNYLIEVMEDSLPWSPDFLSASESEEKPSSPASCCQETGGRRVRRKSKSRSDMHGEKLACMGNSKSHDIYLFFGVKGKCGRAVK</sequence>
<dbReference type="Proteomes" id="UP001056120">
    <property type="component" value="Linkage Group LG08"/>
</dbReference>